<feature type="transmembrane region" description="Helical" evidence="2">
    <location>
        <begin position="68"/>
        <end position="88"/>
    </location>
</feature>
<dbReference type="Proteomes" id="UP000003835">
    <property type="component" value="Unassembled WGS sequence"/>
</dbReference>
<organism evidence="3 4">
    <name type="scientific">Coleofasciculus chthonoplastes PCC 7420</name>
    <dbReference type="NCBI Taxonomy" id="118168"/>
    <lineage>
        <taxon>Bacteria</taxon>
        <taxon>Bacillati</taxon>
        <taxon>Cyanobacteriota</taxon>
        <taxon>Cyanophyceae</taxon>
        <taxon>Coleofasciculales</taxon>
        <taxon>Coleofasciculaceae</taxon>
        <taxon>Coleofasciculus</taxon>
    </lineage>
</organism>
<evidence type="ECO:0000256" key="1">
    <source>
        <dbReference type="SAM" id="MobiDB-lite"/>
    </source>
</evidence>
<accession>B4VYT5</accession>
<keyword evidence="4" id="KW-1185">Reference proteome</keyword>
<keyword evidence="2" id="KW-0812">Transmembrane</keyword>
<evidence type="ECO:0000256" key="2">
    <source>
        <dbReference type="SAM" id="Phobius"/>
    </source>
</evidence>
<feature type="compositionally biased region" description="Polar residues" evidence="1">
    <location>
        <begin position="24"/>
        <end position="46"/>
    </location>
</feature>
<protein>
    <submittedName>
        <fullName evidence="3">Uncharacterized protein</fullName>
    </submittedName>
</protein>
<dbReference type="eggNOG" id="ENOG502Z88J">
    <property type="taxonomic scope" value="Bacteria"/>
</dbReference>
<keyword evidence="2" id="KW-0472">Membrane</keyword>
<dbReference type="AlphaFoldDB" id="B4VYT5"/>
<sequence>MNQERSQDYTSTHPSAPLSPGAEKTQTPSNDTHNPTLSLTNPSEKPTYTEKSTRLQAWSQLIKSVTPYIWVAVILIVIIPLIGSGFIASSLSTDATSLEKPEKEIVTIERTVPDQDKIDRAIATAITHAHHTAEQFASDQLDGWIDQLMSRVDDNFLDWYFDYFNQKKLEFSAPFVWVSSAVSHWIDTTKPTPNQAVAEKMTEEFQTEFTKRVLRPKIAQLQLEHITRDTVNLYIADLENNISNIQTQYQIPQGEWERYLDDIAVTIRDTEGNLSNLSLKVLVGGSTYLFAKAMIPVVTKIGSKVAVSFAGKASAKMAAKTGGAVAGKFGAQFLDPIVGVGIIIWDVLDYQHTVNVERPVLREAIRDYLQEVKASLLDNPDNGIMAAIYQLEGGILKSACSKGFSPIFC</sequence>
<name>B4VYT5_9CYAN</name>
<proteinExistence type="predicted"/>
<feature type="compositionally biased region" description="Polar residues" evidence="1">
    <location>
        <begin position="1"/>
        <end position="14"/>
    </location>
</feature>
<reference evidence="3 4" key="1">
    <citation type="submission" date="2008-07" db="EMBL/GenBank/DDBJ databases">
        <authorList>
            <person name="Tandeau de Marsac N."/>
            <person name="Ferriera S."/>
            <person name="Johnson J."/>
            <person name="Kravitz S."/>
            <person name="Beeson K."/>
            <person name="Sutton G."/>
            <person name="Rogers Y.-H."/>
            <person name="Friedman R."/>
            <person name="Frazier M."/>
            <person name="Venter J.C."/>
        </authorList>
    </citation>
    <scope>NUCLEOTIDE SEQUENCE [LARGE SCALE GENOMIC DNA]</scope>
    <source>
        <strain evidence="3 4">PCC 7420</strain>
    </source>
</reference>
<feature type="region of interest" description="Disordered" evidence="1">
    <location>
        <begin position="1"/>
        <end position="49"/>
    </location>
</feature>
<keyword evidence="2" id="KW-1133">Transmembrane helix</keyword>
<evidence type="ECO:0000313" key="4">
    <source>
        <dbReference type="Proteomes" id="UP000003835"/>
    </source>
</evidence>
<dbReference type="RefSeq" id="WP_006103921.1">
    <property type="nucleotide sequence ID" value="NZ_DS989861.1"/>
</dbReference>
<evidence type="ECO:0000313" key="3">
    <source>
        <dbReference type="EMBL" id="EDX72791.1"/>
    </source>
</evidence>
<dbReference type="EMBL" id="DS989861">
    <property type="protein sequence ID" value="EDX72791.1"/>
    <property type="molecule type" value="Genomic_DNA"/>
</dbReference>
<gene>
    <name evidence="3" type="ORF">MC7420_3237</name>
</gene>
<dbReference type="HOGENOM" id="CLU_048723_1_0_3"/>